<dbReference type="Pfam" id="PF05016">
    <property type="entry name" value="ParE_toxin"/>
    <property type="match status" value="1"/>
</dbReference>
<dbReference type="SUPFAM" id="SSF143011">
    <property type="entry name" value="RelE-like"/>
    <property type="match status" value="1"/>
</dbReference>
<dbReference type="InterPro" id="IPR052747">
    <property type="entry name" value="TA_system_RelE_toxin"/>
</dbReference>
<dbReference type="Gene3D" id="3.30.2310.20">
    <property type="entry name" value="RelE-like"/>
    <property type="match status" value="1"/>
</dbReference>
<dbReference type="InterPro" id="IPR035093">
    <property type="entry name" value="RelE/ParE_toxin_dom_sf"/>
</dbReference>
<evidence type="ECO:0000313" key="2">
    <source>
        <dbReference type="EMBL" id="VAX34127.1"/>
    </source>
</evidence>
<dbReference type="PANTHER" id="PTHR38813:SF1">
    <property type="entry name" value="TOXIN RELE1-RELATED"/>
    <property type="match status" value="1"/>
</dbReference>
<sequence length="87" mass="10405">MLIECKKNIIAFKPRALKDGKRIPQDQLKRIFEAIEDLSDGLKGDVKHLANYSPEYRLRVGDYRVLFEIEDEKIIVYRIRHRKEAYK</sequence>
<protein>
    <recommendedName>
        <fullName evidence="3">RelE/StbE replicon stabilization toxin</fullName>
    </recommendedName>
</protein>
<evidence type="ECO:0008006" key="3">
    <source>
        <dbReference type="Google" id="ProtNLM"/>
    </source>
</evidence>
<name>A0A3B1DYP6_9ZZZZ</name>
<dbReference type="PANTHER" id="PTHR38813">
    <property type="match status" value="1"/>
</dbReference>
<gene>
    <name evidence="2" type="ORF">MNBD_NITROSPIRAE03-1974</name>
</gene>
<reference evidence="2" key="1">
    <citation type="submission" date="2018-06" db="EMBL/GenBank/DDBJ databases">
        <authorList>
            <person name="Zhirakovskaya E."/>
        </authorList>
    </citation>
    <scope>NUCLEOTIDE SEQUENCE</scope>
</reference>
<organism evidence="2">
    <name type="scientific">hydrothermal vent metagenome</name>
    <dbReference type="NCBI Taxonomy" id="652676"/>
    <lineage>
        <taxon>unclassified sequences</taxon>
        <taxon>metagenomes</taxon>
        <taxon>ecological metagenomes</taxon>
    </lineage>
</organism>
<dbReference type="AlphaFoldDB" id="A0A3B1DYP6"/>
<evidence type="ECO:0000256" key="1">
    <source>
        <dbReference type="ARBA" id="ARBA00022649"/>
    </source>
</evidence>
<proteinExistence type="predicted"/>
<dbReference type="InterPro" id="IPR007712">
    <property type="entry name" value="RelE/ParE_toxin"/>
</dbReference>
<dbReference type="EMBL" id="UOGI01000260">
    <property type="protein sequence ID" value="VAX34127.1"/>
    <property type="molecule type" value="Genomic_DNA"/>
</dbReference>
<accession>A0A3B1DYP6</accession>
<keyword evidence="1" id="KW-1277">Toxin-antitoxin system</keyword>